<accession>A0A642URP0</accession>
<proteinExistence type="predicted"/>
<dbReference type="OMA" id="YDDLACH"/>
<dbReference type="GeneID" id="54780794"/>
<feature type="compositionally biased region" description="Polar residues" evidence="1">
    <location>
        <begin position="129"/>
        <end position="139"/>
    </location>
</feature>
<organism evidence="2 3">
    <name type="scientific">Diutina rugosa</name>
    <name type="common">Yeast</name>
    <name type="synonym">Candida rugosa</name>
    <dbReference type="NCBI Taxonomy" id="5481"/>
    <lineage>
        <taxon>Eukaryota</taxon>
        <taxon>Fungi</taxon>
        <taxon>Dikarya</taxon>
        <taxon>Ascomycota</taxon>
        <taxon>Saccharomycotina</taxon>
        <taxon>Pichiomycetes</taxon>
        <taxon>Debaryomycetaceae</taxon>
        <taxon>Diutina</taxon>
    </lineage>
</organism>
<reference evidence="2 3" key="1">
    <citation type="submission" date="2019-07" db="EMBL/GenBank/DDBJ databases">
        <title>Genome assembly of two rare yeast pathogens: Diutina rugosa and Trichomonascus ciferrii.</title>
        <authorList>
            <person name="Mixao V."/>
            <person name="Saus E."/>
            <person name="Hansen A."/>
            <person name="Lass-Flor C."/>
            <person name="Gabaldon T."/>
        </authorList>
    </citation>
    <scope>NUCLEOTIDE SEQUENCE [LARGE SCALE GENOMIC DNA]</scope>
    <source>
        <strain evidence="2 3">CBS 613</strain>
    </source>
</reference>
<dbReference type="VEuPathDB" id="FungiDB:DIURU_002143"/>
<gene>
    <name evidence="2" type="ORF">DIURU_002143</name>
</gene>
<name>A0A642URP0_DIURU</name>
<keyword evidence="3" id="KW-1185">Reference proteome</keyword>
<protein>
    <submittedName>
        <fullName evidence="2">Uncharacterized protein</fullName>
    </submittedName>
</protein>
<evidence type="ECO:0000313" key="3">
    <source>
        <dbReference type="Proteomes" id="UP000449547"/>
    </source>
</evidence>
<evidence type="ECO:0000313" key="2">
    <source>
        <dbReference type="EMBL" id="KAA8903921.1"/>
    </source>
</evidence>
<feature type="region of interest" description="Disordered" evidence="1">
    <location>
        <begin position="126"/>
        <end position="146"/>
    </location>
</feature>
<feature type="region of interest" description="Disordered" evidence="1">
    <location>
        <begin position="78"/>
        <end position="97"/>
    </location>
</feature>
<dbReference type="Proteomes" id="UP000449547">
    <property type="component" value="Unassembled WGS sequence"/>
</dbReference>
<dbReference type="EMBL" id="SWFT01000065">
    <property type="protein sequence ID" value="KAA8903921.1"/>
    <property type="molecule type" value="Genomic_DNA"/>
</dbReference>
<dbReference type="OrthoDB" id="4096130at2759"/>
<sequence length="237" mass="26252">MHSTHHQVSLEYTLPTPHLDKPSTLPREIQLSRNLKISGEPQSKKPTYSNTPITPQAHRLRNYDEPLADVLTKSRQIIKSHNLQSTPSSTSTVPQRRKSIRIGNDELSINDTPIPNKTVVFGPRVRHQAASTPQNSSKEAQLRKHQSFSNLLKSKRSLRFDNGVADESINYDDLACHVSGILKMAVDSTMLDGSFSLNESSFFHGRVQGEDSVLATSRKGTSKVEITMADITAAVEG</sequence>
<comment type="caution">
    <text evidence="2">The sequence shown here is derived from an EMBL/GenBank/DDBJ whole genome shotgun (WGS) entry which is preliminary data.</text>
</comment>
<dbReference type="RefSeq" id="XP_034013066.1">
    <property type="nucleotide sequence ID" value="XM_034154763.1"/>
</dbReference>
<feature type="region of interest" description="Disordered" evidence="1">
    <location>
        <begin position="1"/>
        <end position="62"/>
    </location>
</feature>
<evidence type="ECO:0000256" key="1">
    <source>
        <dbReference type="SAM" id="MobiDB-lite"/>
    </source>
</evidence>
<feature type="compositionally biased region" description="Polar residues" evidence="1">
    <location>
        <begin position="31"/>
        <end position="54"/>
    </location>
</feature>
<dbReference type="AlphaFoldDB" id="A0A642URP0"/>